<dbReference type="Gramene" id="RZC45926">
    <property type="protein sequence ID" value="RZC45926"/>
    <property type="gene ID" value="C5167_038884"/>
</dbReference>
<dbReference type="AlphaFoldDB" id="A0A4Y7ID28"/>
<evidence type="ECO:0000313" key="5">
    <source>
        <dbReference type="EMBL" id="RZC45926.1"/>
    </source>
</evidence>
<feature type="region of interest" description="Disordered" evidence="3">
    <location>
        <begin position="459"/>
        <end position="549"/>
    </location>
</feature>
<evidence type="ECO:0000256" key="1">
    <source>
        <dbReference type="ARBA" id="ARBA00004123"/>
    </source>
</evidence>
<gene>
    <name evidence="5" type="ORF">C5167_038884</name>
</gene>
<feature type="region of interest" description="Disordered" evidence="3">
    <location>
        <begin position="298"/>
        <end position="338"/>
    </location>
</feature>
<evidence type="ECO:0000259" key="4">
    <source>
        <dbReference type="Pfam" id="PF07967"/>
    </source>
</evidence>
<dbReference type="OMA" id="CCINTGS"/>
<comment type="subcellular location">
    <subcellularLocation>
        <location evidence="1">Nucleus</location>
    </subcellularLocation>
</comment>
<feature type="compositionally biased region" description="Low complexity" evidence="3">
    <location>
        <begin position="22"/>
        <end position="43"/>
    </location>
</feature>
<feature type="compositionally biased region" description="Basic and acidic residues" evidence="3">
    <location>
        <begin position="786"/>
        <end position="803"/>
    </location>
</feature>
<dbReference type="Proteomes" id="UP000316621">
    <property type="component" value="Chromosome 1"/>
</dbReference>
<accession>A0A4Y7ID28</accession>
<dbReference type="EMBL" id="CM010715">
    <property type="protein sequence ID" value="RZC45926.1"/>
    <property type="molecule type" value="Genomic_DNA"/>
</dbReference>
<feature type="domain" description="C3HC-type" evidence="4">
    <location>
        <begin position="92"/>
        <end position="217"/>
    </location>
</feature>
<feature type="region of interest" description="Disordered" evidence="3">
    <location>
        <begin position="739"/>
        <end position="813"/>
    </location>
</feature>
<keyword evidence="2" id="KW-0539">Nucleus</keyword>
<dbReference type="Pfam" id="PF07967">
    <property type="entry name" value="zf-C3HC"/>
    <property type="match status" value="1"/>
</dbReference>
<name>A0A4Y7ID28_PAPSO</name>
<sequence>MREEVRSSGGTNTVDALLIARSSSPPTTPAASSAGASSPAVPTNVGSIDWFGQGQGSKAGSLSCGGSQPYKTSLSTSAGGSALGSSQPSCRPWERGDLLRRLATFNPSHWSGKPKVASSLTCARRGWVNVDVDEIVCESCGAKLSFVLSASWTSTEVDSAGEAFAKQLDLGHKVSCPWKGNNCAESLVQFPPAPQSALIGGYKDRCDGLLQFQSLPVISGSAIEQMRISRSSQVDRFLSQSQVLLSVELGFKSESIPGTQSSREEVPAVYSHSQKLISLCGWETRWLPNVQDLEEHSAQSARNESSFVRSRDRAGPSQDAWFSKNATSASAKKDTGKKKASALESRCESLLPMLDCSLCGATVKIWDFRTVPRPSRLGSNNIDTPEISKKMSLARGASAASGISGWVADGLEKEQIEVRDEAATNEVKSPSNAGVDLNLSMAGVLPTTSQSAVVPVTEHNQDGAGIGRDLKIGQPSGSEVGDRATSYESRGPSTRKRSLEGGGSTVDRPPHLRTQQADSVEGTVIDRDGDEVNDGRQYSAGPSKRVRDFDFDTYHSPYRRDSSGAGPSHSIGFGVEMDVNRSERFNQRHDQVVGISLARDSARASSVIAMDTIGHGTDEDSMESVENYPGDVDDAHFSSPAMYKNLDMNDASELNYSNQAQQSTCVQPAAERIAQEIGVSSINDSEEILNAETATVHARDRFSFGLSVGSVGMGASHEAEIHGTDASVHRGESVVGDAEPVAEVTENQGQTGEYTPDPGLMDVFIPEMMDREDPHGDSQDVISRSVGREDSGSKVDGSAKADSVESGQKISQSHRLIHGNSAHHSLSCDAAVYSTYEASKGEVTQAGKASLTDDCAFTEYMGANGIGPPNGESNYEEAISFDPIKHHNRCCPWVNGNVAAAGCSNSGISSSSFGTSALCGWQLTLDALDAFQSLGHIPNQTPQSESAASQYKDDHIYPSQKLLARHSASKNHGKH</sequence>
<dbReference type="OrthoDB" id="614844at2759"/>
<feature type="compositionally biased region" description="Polar residues" evidence="3">
    <location>
        <begin position="298"/>
        <end position="308"/>
    </location>
</feature>
<reference evidence="5 6" key="1">
    <citation type="journal article" date="2018" name="Science">
        <title>The opium poppy genome and morphinan production.</title>
        <authorList>
            <person name="Guo L."/>
            <person name="Winzer T."/>
            <person name="Yang X."/>
            <person name="Li Y."/>
            <person name="Ning Z."/>
            <person name="He Z."/>
            <person name="Teodor R."/>
            <person name="Lu Y."/>
            <person name="Bowser T.A."/>
            <person name="Graham I.A."/>
            <person name="Ye K."/>
        </authorList>
    </citation>
    <scope>NUCLEOTIDE SEQUENCE [LARGE SCALE GENOMIC DNA]</scope>
    <source>
        <strain evidence="6">cv. HN1</strain>
        <tissue evidence="5">Leaves</tissue>
    </source>
</reference>
<proteinExistence type="predicted"/>
<feature type="region of interest" description="Disordered" evidence="3">
    <location>
        <begin position="1"/>
        <end position="49"/>
    </location>
</feature>
<evidence type="ECO:0000256" key="3">
    <source>
        <dbReference type="SAM" id="MobiDB-lite"/>
    </source>
</evidence>
<evidence type="ECO:0000256" key="2">
    <source>
        <dbReference type="ARBA" id="ARBA00023242"/>
    </source>
</evidence>
<protein>
    <recommendedName>
        <fullName evidence="4">C3HC-type domain-containing protein</fullName>
    </recommendedName>
</protein>
<feature type="compositionally biased region" description="Basic and acidic residues" evidence="3">
    <location>
        <begin position="768"/>
        <end position="778"/>
    </location>
</feature>
<organism evidence="5 6">
    <name type="scientific">Papaver somniferum</name>
    <name type="common">Opium poppy</name>
    <dbReference type="NCBI Taxonomy" id="3469"/>
    <lineage>
        <taxon>Eukaryota</taxon>
        <taxon>Viridiplantae</taxon>
        <taxon>Streptophyta</taxon>
        <taxon>Embryophyta</taxon>
        <taxon>Tracheophyta</taxon>
        <taxon>Spermatophyta</taxon>
        <taxon>Magnoliopsida</taxon>
        <taxon>Ranunculales</taxon>
        <taxon>Papaveraceae</taxon>
        <taxon>Papaveroideae</taxon>
        <taxon>Papaver</taxon>
    </lineage>
</organism>
<dbReference type="PANTHER" id="PTHR15835">
    <property type="entry name" value="NUCLEAR-INTERACTING PARTNER OF ALK"/>
    <property type="match status" value="1"/>
</dbReference>
<dbReference type="STRING" id="3469.A0A4Y7ID28"/>
<evidence type="ECO:0000313" key="6">
    <source>
        <dbReference type="Proteomes" id="UP000316621"/>
    </source>
</evidence>
<dbReference type="PANTHER" id="PTHR15835:SF16">
    <property type="entry name" value="F20D23.9 PROTEIN"/>
    <property type="match status" value="1"/>
</dbReference>
<dbReference type="GO" id="GO:0008270">
    <property type="term" value="F:zinc ion binding"/>
    <property type="evidence" value="ECO:0007669"/>
    <property type="project" value="InterPro"/>
</dbReference>
<dbReference type="GO" id="GO:0005634">
    <property type="term" value="C:nucleus"/>
    <property type="evidence" value="ECO:0007669"/>
    <property type="project" value="UniProtKB-SubCell"/>
</dbReference>
<keyword evidence="6" id="KW-1185">Reference proteome</keyword>
<dbReference type="InterPro" id="IPR012935">
    <property type="entry name" value="NuBaID_N"/>
</dbReference>